<comment type="caution">
    <text evidence="1">The sequence shown here is derived from an EMBL/GenBank/DDBJ whole genome shotgun (WGS) entry which is preliminary data.</text>
</comment>
<dbReference type="Proteomes" id="UP000814140">
    <property type="component" value="Unassembled WGS sequence"/>
</dbReference>
<reference evidence="1" key="2">
    <citation type="journal article" date="2022" name="New Phytol.">
        <title>Evolutionary transition to the ectomycorrhizal habit in the genomes of a hyperdiverse lineage of mushroom-forming fungi.</title>
        <authorList>
            <person name="Looney B."/>
            <person name="Miyauchi S."/>
            <person name="Morin E."/>
            <person name="Drula E."/>
            <person name="Courty P.E."/>
            <person name="Kohler A."/>
            <person name="Kuo A."/>
            <person name="LaButti K."/>
            <person name="Pangilinan J."/>
            <person name="Lipzen A."/>
            <person name="Riley R."/>
            <person name="Andreopoulos W."/>
            <person name="He G."/>
            <person name="Johnson J."/>
            <person name="Nolan M."/>
            <person name="Tritt A."/>
            <person name="Barry K.W."/>
            <person name="Grigoriev I.V."/>
            <person name="Nagy L.G."/>
            <person name="Hibbett D."/>
            <person name="Henrissat B."/>
            <person name="Matheny P.B."/>
            <person name="Labbe J."/>
            <person name="Martin F.M."/>
        </authorList>
    </citation>
    <scope>NUCLEOTIDE SEQUENCE</scope>
    <source>
        <strain evidence="1">HHB10654</strain>
    </source>
</reference>
<gene>
    <name evidence="1" type="ORF">BV25DRAFT_1190077</name>
</gene>
<reference evidence="1" key="1">
    <citation type="submission" date="2021-03" db="EMBL/GenBank/DDBJ databases">
        <authorList>
            <consortium name="DOE Joint Genome Institute"/>
            <person name="Ahrendt S."/>
            <person name="Looney B.P."/>
            <person name="Miyauchi S."/>
            <person name="Morin E."/>
            <person name="Drula E."/>
            <person name="Courty P.E."/>
            <person name="Chicoki N."/>
            <person name="Fauchery L."/>
            <person name="Kohler A."/>
            <person name="Kuo A."/>
            <person name="Labutti K."/>
            <person name="Pangilinan J."/>
            <person name="Lipzen A."/>
            <person name="Riley R."/>
            <person name="Andreopoulos W."/>
            <person name="He G."/>
            <person name="Johnson J."/>
            <person name="Barry K.W."/>
            <person name="Grigoriev I.V."/>
            <person name="Nagy L."/>
            <person name="Hibbett D."/>
            <person name="Henrissat B."/>
            <person name="Matheny P.B."/>
            <person name="Labbe J."/>
            <person name="Martin F."/>
        </authorList>
    </citation>
    <scope>NUCLEOTIDE SEQUENCE</scope>
    <source>
        <strain evidence="1">HHB10654</strain>
    </source>
</reference>
<protein>
    <submittedName>
        <fullName evidence="1">Uncharacterized protein</fullName>
    </submittedName>
</protein>
<evidence type="ECO:0000313" key="1">
    <source>
        <dbReference type="EMBL" id="KAI0058700.1"/>
    </source>
</evidence>
<dbReference type="EMBL" id="MU277232">
    <property type="protein sequence ID" value="KAI0058700.1"/>
    <property type="molecule type" value="Genomic_DNA"/>
</dbReference>
<accession>A0ACB8SQI6</accession>
<evidence type="ECO:0000313" key="2">
    <source>
        <dbReference type="Proteomes" id="UP000814140"/>
    </source>
</evidence>
<organism evidence="1 2">
    <name type="scientific">Artomyces pyxidatus</name>
    <dbReference type="NCBI Taxonomy" id="48021"/>
    <lineage>
        <taxon>Eukaryota</taxon>
        <taxon>Fungi</taxon>
        <taxon>Dikarya</taxon>
        <taxon>Basidiomycota</taxon>
        <taxon>Agaricomycotina</taxon>
        <taxon>Agaricomycetes</taxon>
        <taxon>Russulales</taxon>
        <taxon>Auriscalpiaceae</taxon>
        <taxon>Artomyces</taxon>
    </lineage>
</organism>
<keyword evidence="2" id="KW-1185">Reference proteome</keyword>
<proteinExistence type="predicted"/>
<sequence>MERRAGSRNGNKPPRGCDCVTVIVERETLCTAVARPVAILLAAPCLPPSSSPAPSAPPSTRPMLYSKQGIRSLLDFSSSAHSKKVDSAPTTRSHTPESSPSSEAHRRAPLAPIDQQAFAEHMPPPSSSPSTASFSQDVSTSTSRFIGKPIMARRSSASTEEAFHSSGSSQGSAHRRRSHPHCSRQYLSALSGSSLHCFPTPHRSAHLLWFVLVPPAS</sequence>
<name>A0ACB8SQI6_9AGAM</name>